<dbReference type="GO" id="GO:0005789">
    <property type="term" value="C:endoplasmic reticulum membrane"/>
    <property type="evidence" value="ECO:0007669"/>
    <property type="project" value="UniProtKB-SubCell"/>
</dbReference>
<comment type="caution">
    <text evidence="11">The sequence shown here is derived from an EMBL/GenBank/DDBJ whole genome shotgun (WGS) entry which is preliminary data.</text>
</comment>
<evidence type="ECO:0000256" key="1">
    <source>
        <dbReference type="ARBA" id="ARBA00004477"/>
    </source>
</evidence>
<keyword evidence="4 10" id="KW-0328">Glycosyltransferase</keyword>
<name>A0A8I2YZF2_9AGAM</name>
<comment type="subcellular location">
    <subcellularLocation>
        <location evidence="1 10">Endoplasmic reticulum membrane</location>
        <topology evidence="1 10">Multi-pass membrane protein</topology>
    </subcellularLocation>
</comment>
<evidence type="ECO:0000256" key="7">
    <source>
        <dbReference type="ARBA" id="ARBA00022824"/>
    </source>
</evidence>
<keyword evidence="6 10" id="KW-0812">Transmembrane</keyword>
<feature type="transmembrane region" description="Helical" evidence="10">
    <location>
        <begin position="22"/>
        <end position="42"/>
    </location>
</feature>
<evidence type="ECO:0000256" key="2">
    <source>
        <dbReference type="ARBA" id="ARBA00004922"/>
    </source>
</evidence>
<dbReference type="AlphaFoldDB" id="A0A8I2YZF2"/>
<dbReference type="PANTHER" id="PTHR12413">
    <property type="entry name" value="DOLICHYL GLYCOSYLTRANSFERASE"/>
    <property type="match status" value="1"/>
</dbReference>
<evidence type="ECO:0000313" key="12">
    <source>
        <dbReference type="Proteomes" id="UP000683000"/>
    </source>
</evidence>
<sequence>MPPPLELICSENVFGSEKGLKLFIRLALVTTLSFVILFAPFLPPFSPMSTLAASISRIFSFSRGLFEDKVANFWCFTNVTVLKWRRLFDGKESLLIKGSAVLTTLGFFPAVAGLLWGCYKTQSSPPADQQSQASTPTLLLLPYALLTTSPSLRCIAR</sequence>
<evidence type="ECO:0000313" key="11">
    <source>
        <dbReference type="EMBL" id="KAG6379387.1"/>
    </source>
</evidence>
<dbReference type="Pfam" id="PF03155">
    <property type="entry name" value="Alg6_Alg8"/>
    <property type="match status" value="1"/>
</dbReference>
<keyword evidence="9 10" id="KW-0472">Membrane</keyword>
<dbReference type="UniPathway" id="UPA00378"/>
<dbReference type="PANTHER" id="PTHR12413:SF1">
    <property type="entry name" value="DOLICHYL PYROPHOSPHATE MAN9GLCNAC2 ALPHA-1,3-GLUCOSYLTRANSFERASE"/>
    <property type="match status" value="1"/>
</dbReference>
<evidence type="ECO:0000256" key="8">
    <source>
        <dbReference type="ARBA" id="ARBA00022989"/>
    </source>
</evidence>
<dbReference type="InterPro" id="IPR004856">
    <property type="entry name" value="Glyco_trans_ALG6/ALG8"/>
</dbReference>
<keyword evidence="5 10" id="KW-0808">Transferase</keyword>
<dbReference type="EC" id="2.4.1.-" evidence="10"/>
<reference evidence="11" key="1">
    <citation type="submission" date="2021-03" db="EMBL/GenBank/DDBJ databases">
        <title>Evolutionary innovations through gain and loss of genes in the ectomycorrhizal Boletales.</title>
        <authorList>
            <person name="Wu G."/>
            <person name="Miyauchi S."/>
            <person name="Morin E."/>
            <person name="Yang Z.-L."/>
            <person name="Xu J."/>
            <person name="Martin F.M."/>
        </authorList>
    </citation>
    <scope>NUCLEOTIDE SEQUENCE</scope>
    <source>
        <strain evidence="11">BR01</strain>
    </source>
</reference>
<keyword evidence="12" id="KW-1185">Reference proteome</keyword>
<evidence type="ECO:0000256" key="5">
    <source>
        <dbReference type="ARBA" id="ARBA00022679"/>
    </source>
</evidence>
<feature type="transmembrane region" description="Helical" evidence="10">
    <location>
        <begin position="94"/>
        <end position="117"/>
    </location>
</feature>
<dbReference type="OrthoDB" id="5589195at2759"/>
<evidence type="ECO:0000256" key="4">
    <source>
        <dbReference type="ARBA" id="ARBA00022676"/>
    </source>
</evidence>
<comment type="pathway">
    <text evidence="2 10">Protein modification; protein glycosylation.</text>
</comment>
<evidence type="ECO:0000256" key="3">
    <source>
        <dbReference type="ARBA" id="ARBA00008715"/>
    </source>
</evidence>
<keyword evidence="7 10" id="KW-0256">Endoplasmic reticulum</keyword>
<evidence type="ECO:0000256" key="6">
    <source>
        <dbReference type="ARBA" id="ARBA00022692"/>
    </source>
</evidence>
<dbReference type="Proteomes" id="UP000683000">
    <property type="component" value="Unassembled WGS sequence"/>
</dbReference>
<protein>
    <recommendedName>
        <fullName evidence="10">Alpha-1,3-glucosyltransferase</fullName>
        <ecNumber evidence="10">2.4.1.-</ecNumber>
    </recommendedName>
</protein>
<organism evidence="11 12">
    <name type="scientific">Boletus reticuloceps</name>
    <dbReference type="NCBI Taxonomy" id="495285"/>
    <lineage>
        <taxon>Eukaryota</taxon>
        <taxon>Fungi</taxon>
        <taxon>Dikarya</taxon>
        <taxon>Basidiomycota</taxon>
        <taxon>Agaricomycotina</taxon>
        <taxon>Agaricomycetes</taxon>
        <taxon>Agaricomycetidae</taxon>
        <taxon>Boletales</taxon>
        <taxon>Boletineae</taxon>
        <taxon>Boletaceae</taxon>
        <taxon>Boletoideae</taxon>
        <taxon>Boletus</taxon>
    </lineage>
</organism>
<evidence type="ECO:0000256" key="10">
    <source>
        <dbReference type="RuleBase" id="RU363110"/>
    </source>
</evidence>
<gene>
    <name evidence="11" type="ORF">JVT61DRAFT_11852</name>
</gene>
<comment type="similarity">
    <text evidence="3 10">Belongs to the ALG6/ALG8 glucosyltransferase family.</text>
</comment>
<dbReference type="EMBL" id="JAGFBS010000005">
    <property type="protein sequence ID" value="KAG6379387.1"/>
    <property type="molecule type" value="Genomic_DNA"/>
</dbReference>
<dbReference type="GO" id="GO:0042281">
    <property type="term" value="F:dolichyl pyrophosphate Man9GlcNAc2 alpha-1,3-glucosyltransferase activity"/>
    <property type="evidence" value="ECO:0007669"/>
    <property type="project" value="TreeGrafter"/>
</dbReference>
<comment type="caution">
    <text evidence="10">Lacks conserved residue(s) required for the propagation of feature annotation.</text>
</comment>
<proteinExistence type="inferred from homology"/>
<accession>A0A8I2YZF2</accession>
<keyword evidence="8 10" id="KW-1133">Transmembrane helix</keyword>
<evidence type="ECO:0000256" key="9">
    <source>
        <dbReference type="ARBA" id="ARBA00023136"/>
    </source>
</evidence>